<evidence type="ECO:0000313" key="1">
    <source>
        <dbReference type="EMBL" id="MBF4767490.1"/>
    </source>
</evidence>
<proteinExistence type="predicted"/>
<accession>A0A930YP92</accession>
<reference evidence="1" key="1">
    <citation type="submission" date="2020-11" db="EMBL/GenBank/DDBJ databases">
        <title>Nocardioides cynanchi sp. nov., isolated from soil of rhizosphere of Cynanchum wilfordii.</title>
        <authorList>
            <person name="Lee J.-S."/>
            <person name="Suh M.K."/>
            <person name="Kim J.-S."/>
        </authorList>
    </citation>
    <scope>NUCLEOTIDE SEQUENCE</scope>
    <source>
        <strain evidence="1">KCTC 19276</strain>
    </source>
</reference>
<sequence>MRRAPHENVATVLVDPAMLEDLELVLMVRDMRVWPIRTAPNCLDGRRTEFQVRRRLVEAQRGAWDCATNWVAVWIAFGSTWRHGDEPLPWEAHRALWKVLDAYAAHVRFHRRLGGITPLLVEPDIARHHT</sequence>
<dbReference type="AlphaFoldDB" id="A0A930YP92"/>
<dbReference type="RefSeq" id="WP_194695641.1">
    <property type="nucleotide sequence ID" value="NZ_JADKPO010000007.1"/>
</dbReference>
<evidence type="ECO:0000313" key="2">
    <source>
        <dbReference type="Proteomes" id="UP000660668"/>
    </source>
</evidence>
<organism evidence="1 2">
    <name type="scientific">Nocardioides agariphilus</name>
    <dbReference type="NCBI Taxonomy" id="433664"/>
    <lineage>
        <taxon>Bacteria</taxon>
        <taxon>Bacillati</taxon>
        <taxon>Actinomycetota</taxon>
        <taxon>Actinomycetes</taxon>
        <taxon>Propionibacteriales</taxon>
        <taxon>Nocardioidaceae</taxon>
        <taxon>Nocardioides</taxon>
    </lineage>
</organism>
<protein>
    <submittedName>
        <fullName evidence="1">Uncharacterized protein</fullName>
    </submittedName>
</protein>
<dbReference type="Proteomes" id="UP000660668">
    <property type="component" value="Unassembled WGS sequence"/>
</dbReference>
<name>A0A930YP92_9ACTN</name>
<comment type="caution">
    <text evidence="1">The sequence shown here is derived from an EMBL/GenBank/DDBJ whole genome shotgun (WGS) entry which is preliminary data.</text>
</comment>
<keyword evidence="2" id="KW-1185">Reference proteome</keyword>
<gene>
    <name evidence="1" type="ORF">ISU10_06880</name>
</gene>
<dbReference type="EMBL" id="JADKPO010000007">
    <property type="protein sequence ID" value="MBF4767490.1"/>
    <property type="molecule type" value="Genomic_DNA"/>
</dbReference>